<dbReference type="InterPro" id="IPR004358">
    <property type="entry name" value="Sig_transdc_His_kin-like_C"/>
</dbReference>
<evidence type="ECO:0000259" key="6">
    <source>
        <dbReference type="PROSITE" id="PS50109"/>
    </source>
</evidence>
<evidence type="ECO:0000256" key="2">
    <source>
        <dbReference type="ARBA" id="ARBA00012438"/>
    </source>
</evidence>
<evidence type="ECO:0000259" key="8">
    <source>
        <dbReference type="PROSITE" id="PS50113"/>
    </source>
</evidence>
<keyword evidence="3" id="KW-0597">Phosphoprotein</keyword>
<protein>
    <recommendedName>
        <fullName evidence="2">histidine kinase</fullName>
        <ecNumber evidence="2">2.7.13.3</ecNumber>
    </recommendedName>
</protein>
<proteinExistence type="predicted"/>
<dbReference type="InterPro" id="IPR036890">
    <property type="entry name" value="HATPase_C_sf"/>
</dbReference>
<dbReference type="EMBL" id="CADIKH010000031">
    <property type="protein sequence ID" value="CAB3766971.1"/>
    <property type="molecule type" value="Genomic_DNA"/>
</dbReference>
<organism evidence="9 10">
    <name type="scientific">Paraburkholderia humisilvae</name>
    <dbReference type="NCBI Taxonomy" id="627669"/>
    <lineage>
        <taxon>Bacteria</taxon>
        <taxon>Pseudomonadati</taxon>
        <taxon>Pseudomonadota</taxon>
        <taxon>Betaproteobacteria</taxon>
        <taxon>Burkholderiales</taxon>
        <taxon>Burkholderiaceae</taxon>
        <taxon>Paraburkholderia</taxon>
    </lineage>
</organism>
<keyword evidence="4 9" id="KW-0808">Transferase</keyword>
<dbReference type="Pfam" id="PF02518">
    <property type="entry name" value="HATPase_c"/>
    <property type="match status" value="1"/>
</dbReference>
<dbReference type="Gene3D" id="3.30.565.10">
    <property type="entry name" value="Histidine kinase-like ATPase, C-terminal domain"/>
    <property type="match status" value="1"/>
</dbReference>
<evidence type="ECO:0000259" key="7">
    <source>
        <dbReference type="PROSITE" id="PS50112"/>
    </source>
</evidence>
<reference evidence="9 10" key="1">
    <citation type="submission" date="2020-04" db="EMBL/GenBank/DDBJ databases">
        <authorList>
            <person name="De Canck E."/>
        </authorList>
    </citation>
    <scope>NUCLEOTIDE SEQUENCE [LARGE SCALE GENOMIC DNA]</scope>
    <source>
        <strain evidence="9 10">LMG 29542</strain>
    </source>
</reference>
<dbReference type="PRINTS" id="PR00344">
    <property type="entry name" value="BCTRLSENSOR"/>
</dbReference>
<accession>A0A6J5ENB6</accession>
<dbReference type="Proteomes" id="UP000494363">
    <property type="component" value="Unassembled WGS sequence"/>
</dbReference>
<dbReference type="InterPro" id="IPR000700">
    <property type="entry name" value="PAS-assoc_C"/>
</dbReference>
<dbReference type="EC" id="2.7.13.3" evidence="2"/>
<dbReference type="InterPro" id="IPR003594">
    <property type="entry name" value="HATPase_dom"/>
</dbReference>
<evidence type="ECO:0000256" key="1">
    <source>
        <dbReference type="ARBA" id="ARBA00000085"/>
    </source>
</evidence>
<dbReference type="SMART" id="SM00091">
    <property type="entry name" value="PAS"/>
    <property type="match status" value="2"/>
</dbReference>
<evidence type="ECO:0000313" key="10">
    <source>
        <dbReference type="Proteomes" id="UP000494363"/>
    </source>
</evidence>
<dbReference type="Pfam" id="PF08447">
    <property type="entry name" value="PAS_3"/>
    <property type="match status" value="2"/>
</dbReference>
<dbReference type="PANTHER" id="PTHR43304">
    <property type="entry name" value="PHYTOCHROME-LIKE PROTEIN CPH1"/>
    <property type="match status" value="1"/>
</dbReference>
<dbReference type="FunFam" id="3.30.450.20:FF:000099">
    <property type="entry name" value="Sensory box sensor histidine kinase"/>
    <property type="match status" value="1"/>
</dbReference>
<dbReference type="SMART" id="SM00387">
    <property type="entry name" value="HATPase_c"/>
    <property type="match status" value="1"/>
</dbReference>
<feature type="domain" description="Histidine kinase" evidence="6">
    <location>
        <begin position="290"/>
        <end position="503"/>
    </location>
</feature>
<comment type="catalytic activity">
    <reaction evidence="1">
        <text>ATP + protein L-histidine = ADP + protein N-phospho-L-histidine.</text>
        <dbReference type="EC" id="2.7.13.3"/>
    </reaction>
</comment>
<keyword evidence="10" id="KW-1185">Reference proteome</keyword>
<dbReference type="Gene3D" id="1.10.287.130">
    <property type="match status" value="1"/>
</dbReference>
<dbReference type="SUPFAM" id="SSF47384">
    <property type="entry name" value="Homodimeric domain of signal transducing histidine kinase"/>
    <property type="match status" value="1"/>
</dbReference>
<keyword evidence="5 9" id="KW-0418">Kinase</keyword>
<name>A0A6J5ENB6_9BURK</name>
<dbReference type="PROSITE" id="PS50112">
    <property type="entry name" value="PAS"/>
    <property type="match status" value="2"/>
</dbReference>
<dbReference type="InterPro" id="IPR000014">
    <property type="entry name" value="PAS"/>
</dbReference>
<evidence type="ECO:0000256" key="4">
    <source>
        <dbReference type="ARBA" id="ARBA00022679"/>
    </source>
</evidence>
<dbReference type="NCBIfam" id="TIGR00229">
    <property type="entry name" value="sensory_box"/>
    <property type="match status" value="1"/>
</dbReference>
<dbReference type="Pfam" id="PF00512">
    <property type="entry name" value="HisKA"/>
    <property type="match status" value="1"/>
</dbReference>
<dbReference type="PROSITE" id="PS50109">
    <property type="entry name" value="HIS_KIN"/>
    <property type="match status" value="1"/>
</dbReference>
<dbReference type="SUPFAM" id="SSF55785">
    <property type="entry name" value="PYP-like sensor domain (PAS domain)"/>
    <property type="match status" value="2"/>
</dbReference>
<dbReference type="CDD" id="cd00130">
    <property type="entry name" value="PAS"/>
    <property type="match status" value="2"/>
</dbReference>
<dbReference type="InterPro" id="IPR001610">
    <property type="entry name" value="PAC"/>
</dbReference>
<dbReference type="SMART" id="SM00388">
    <property type="entry name" value="HisKA"/>
    <property type="match status" value="1"/>
</dbReference>
<dbReference type="InterPro" id="IPR035965">
    <property type="entry name" value="PAS-like_dom_sf"/>
</dbReference>
<dbReference type="InterPro" id="IPR052162">
    <property type="entry name" value="Sensor_kinase/Photoreceptor"/>
</dbReference>
<dbReference type="PROSITE" id="PS50113">
    <property type="entry name" value="PAC"/>
    <property type="match status" value="1"/>
</dbReference>
<evidence type="ECO:0000256" key="3">
    <source>
        <dbReference type="ARBA" id="ARBA00022553"/>
    </source>
</evidence>
<gene>
    <name evidence="9" type="primary">sasA_23</name>
    <name evidence="9" type="ORF">LMG29542_05490</name>
</gene>
<evidence type="ECO:0000256" key="5">
    <source>
        <dbReference type="ARBA" id="ARBA00022777"/>
    </source>
</evidence>
<dbReference type="InterPro" id="IPR003661">
    <property type="entry name" value="HisK_dim/P_dom"/>
</dbReference>
<dbReference type="InterPro" id="IPR005467">
    <property type="entry name" value="His_kinase_dom"/>
</dbReference>
<dbReference type="AlphaFoldDB" id="A0A6J5ENB6"/>
<dbReference type="SUPFAM" id="SSF55874">
    <property type="entry name" value="ATPase domain of HSP90 chaperone/DNA topoisomerase II/histidine kinase"/>
    <property type="match status" value="1"/>
</dbReference>
<dbReference type="Gene3D" id="6.10.250.2580">
    <property type="match status" value="1"/>
</dbReference>
<dbReference type="GO" id="GO:0000155">
    <property type="term" value="F:phosphorelay sensor kinase activity"/>
    <property type="evidence" value="ECO:0007669"/>
    <property type="project" value="InterPro"/>
</dbReference>
<dbReference type="InterPro" id="IPR013655">
    <property type="entry name" value="PAS_fold_3"/>
</dbReference>
<dbReference type="CDD" id="cd00082">
    <property type="entry name" value="HisKA"/>
    <property type="match status" value="1"/>
</dbReference>
<dbReference type="Gene3D" id="3.30.450.20">
    <property type="entry name" value="PAS domain"/>
    <property type="match status" value="2"/>
</dbReference>
<feature type="domain" description="PAC" evidence="8">
    <location>
        <begin position="92"/>
        <end position="144"/>
    </location>
</feature>
<dbReference type="InterPro" id="IPR036097">
    <property type="entry name" value="HisK_dim/P_sf"/>
</dbReference>
<dbReference type="PANTHER" id="PTHR43304:SF1">
    <property type="entry name" value="PAC DOMAIN-CONTAINING PROTEIN"/>
    <property type="match status" value="1"/>
</dbReference>
<evidence type="ECO:0000313" key="9">
    <source>
        <dbReference type="EMBL" id="CAB3766971.1"/>
    </source>
</evidence>
<feature type="domain" description="PAS" evidence="7">
    <location>
        <begin position="19"/>
        <end position="89"/>
    </location>
</feature>
<sequence>MPEPPSTSARNAQPAGDVEAGDIRALLDAIPALVWRACADGSINFVNRRWIEHTGLSLDETRGWKWTDAIHPEDRPQLVLKWQTILKSEQPGEAEARLRRADGAYRWFLLRCEPLRDGHQQIIGWCGTNTDIENRKRAEFDLSHIKQILDETQQMTRCGSMGLNFSTGEVFWSDEGARIFGFEPGEQPPVELIWQRLHPDDRWLSVRSVERVRRGEPDSDYDVRLVMPDGTIRVVRRVSHPPSGGAEPGTSMCAVIDVTEARAAEAALQEAQAELAHVTRVTSLGELASSIAHEILQPLSAIVTLGEASLRWLTRQQPNIAEARFGLEQMIASTRRATEIVHRVRALSKKHTTESIAFELNPVLEDALTLIRGELVRKGVSLQLELEQGLGAVLGDRVQLQQVVINLVMNGIQAMDGVETERVLTLRSKSCDPHRAAVEIEDRGRGISAAAGERLFEPFFTTKPEGLGMGLAICRSIIDAHGGRLWFTRAQVGTVFHFTLPKN</sequence>
<feature type="domain" description="PAS" evidence="7">
    <location>
        <begin position="170"/>
        <end position="216"/>
    </location>
</feature>
<dbReference type="SMART" id="SM00086">
    <property type="entry name" value="PAC"/>
    <property type="match status" value="2"/>
</dbReference>